<protein>
    <submittedName>
        <fullName evidence="1 2">Uncharacterized protein</fullName>
    </submittedName>
</protein>
<evidence type="ECO:0000313" key="1">
    <source>
        <dbReference type="EMBL" id="AES94725.1"/>
    </source>
</evidence>
<accession>G7K800</accession>
<dbReference type="Proteomes" id="UP000002051">
    <property type="component" value="Chromosome 5"/>
</dbReference>
<dbReference type="AlphaFoldDB" id="G7K800"/>
<dbReference type="EMBL" id="CM001221">
    <property type="protein sequence ID" value="AES94725.1"/>
    <property type="molecule type" value="Genomic_DNA"/>
</dbReference>
<evidence type="ECO:0000313" key="2">
    <source>
        <dbReference type="EnsemblPlants" id="AES94725"/>
    </source>
</evidence>
<dbReference type="EnsemblPlants" id="AES94725">
    <property type="protein sequence ID" value="AES94725"/>
    <property type="gene ID" value="MTR_5g017620"/>
</dbReference>
<reference evidence="1 3" key="1">
    <citation type="journal article" date="2011" name="Nature">
        <title>The Medicago genome provides insight into the evolution of rhizobial symbioses.</title>
        <authorList>
            <person name="Young N.D."/>
            <person name="Debelle F."/>
            <person name="Oldroyd G.E."/>
            <person name="Geurts R."/>
            <person name="Cannon S.B."/>
            <person name="Udvardi M.K."/>
            <person name="Benedito V.A."/>
            <person name="Mayer K.F."/>
            <person name="Gouzy J."/>
            <person name="Schoof H."/>
            <person name="Van de Peer Y."/>
            <person name="Proost S."/>
            <person name="Cook D.R."/>
            <person name="Meyers B.C."/>
            <person name="Spannagl M."/>
            <person name="Cheung F."/>
            <person name="De Mita S."/>
            <person name="Krishnakumar V."/>
            <person name="Gundlach H."/>
            <person name="Zhou S."/>
            <person name="Mudge J."/>
            <person name="Bharti A.K."/>
            <person name="Murray J.D."/>
            <person name="Naoumkina M.A."/>
            <person name="Rosen B."/>
            <person name="Silverstein K.A."/>
            <person name="Tang H."/>
            <person name="Rombauts S."/>
            <person name="Zhao P.X."/>
            <person name="Zhou P."/>
            <person name="Barbe V."/>
            <person name="Bardou P."/>
            <person name="Bechner M."/>
            <person name="Bellec A."/>
            <person name="Berger A."/>
            <person name="Berges H."/>
            <person name="Bidwell S."/>
            <person name="Bisseling T."/>
            <person name="Choisne N."/>
            <person name="Couloux A."/>
            <person name="Denny R."/>
            <person name="Deshpande S."/>
            <person name="Dai X."/>
            <person name="Doyle J.J."/>
            <person name="Dudez A.M."/>
            <person name="Farmer A.D."/>
            <person name="Fouteau S."/>
            <person name="Franken C."/>
            <person name="Gibelin C."/>
            <person name="Gish J."/>
            <person name="Goldstein S."/>
            <person name="Gonzalez A.J."/>
            <person name="Green P.J."/>
            <person name="Hallab A."/>
            <person name="Hartog M."/>
            <person name="Hua A."/>
            <person name="Humphray S.J."/>
            <person name="Jeong D.H."/>
            <person name="Jing Y."/>
            <person name="Jocker A."/>
            <person name="Kenton S.M."/>
            <person name="Kim D.J."/>
            <person name="Klee K."/>
            <person name="Lai H."/>
            <person name="Lang C."/>
            <person name="Lin S."/>
            <person name="Macmil S.L."/>
            <person name="Magdelenat G."/>
            <person name="Matthews L."/>
            <person name="McCorrison J."/>
            <person name="Monaghan E.L."/>
            <person name="Mun J.H."/>
            <person name="Najar F.Z."/>
            <person name="Nicholson C."/>
            <person name="Noirot C."/>
            <person name="O'Bleness M."/>
            <person name="Paule C.R."/>
            <person name="Poulain J."/>
            <person name="Prion F."/>
            <person name="Qin B."/>
            <person name="Qu C."/>
            <person name="Retzel E.F."/>
            <person name="Riddle C."/>
            <person name="Sallet E."/>
            <person name="Samain S."/>
            <person name="Samson N."/>
            <person name="Sanders I."/>
            <person name="Saurat O."/>
            <person name="Scarpelli C."/>
            <person name="Schiex T."/>
            <person name="Segurens B."/>
            <person name="Severin A.J."/>
            <person name="Sherrier D.J."/>
            <person name="Shi R."/>
            <person name="Sims S."/>
            <person name="Singer S.R."/>
            <person name="Sinharoy S."/>
            <person name="Sterck L."/>
            <person name="Viollet A."/>
            <person name="Wang B.B."/>
            <person name="Wang K."/>
            <person name="Wang M."/>
            <person name="Wang X."/>
            <person name="Warfsmann J."/>
            <person name="Weissenbach J."/>
            <person name="White D.D."/>
            <person name="White J.D."/>
            <person name="Wiley G.B."/>
            <person name="Wincker P."/>
            <person name="Xing Y."/>
            <person name="Yang L."/>
            <person name="Yao Z."/>
            <person name="Ying F."/>
            <person name="Zhai J."/>
            <person name="Zhou L."/>
            <person name="Zuber A."/>
            <person name="Denarie J."/>
            <person name="Dixon R.A."/>
            <person name="May G.D."/>
            <person name="Schwartz D.C."/>
            <person name="Rogers J."/>
            <person name="Quetier F."/>
            <person name="Town C.D."/>
            <person name="Roe B.A."/>
        </authorList>
    </citation>
    <scope>NUCLEOTIDE SEQUENCE [LARGE SCALE GENOMIC DNA]</scope>
    <source>
        <strain evidence="1">A17</strain>
        <strain evidence="2 3">cv. Jemalong A17</strain>
    </source>
</reference>
<organism evidence="1 3">
    <name type="scientific">Medicago truncatula</name>
    <name type="common">Barrel medic</name>
    <name type="synonym">Medicago tribuloides</name>
    <dbReference type="NCBI Taxonomy" id="3880"/>
    <lineage>
        <taxon>Eukaryota</taxon>
        <taxon>Viridiplantae</taxon>
        <taxon>Streptophyta</taxon>
        <taxon>Embryophyta</taxon>
        <taxon>Tracheophyta</taxon>
        <taxon>Spermatophyta</taxon>
        <taxon>Magnoliopsida</taxon>
        <taxon>eudicotyledons</taxon>
        <taxon>Gunneridae</taxon>
        <taxon>Pentapetalae</taxon>
        <taxon>rosids</taxon>
        <taxon>fabids</taxon>
        <taxon>Fabales</taxon>
        <taxon>Fabaceae</taxon>
        <taxon>Papilionoideae</taxon>
        <taxon>50 kb inversion clade</taxon>
        <taxon>NPAAA clade</taxon>
        <taxon>Hologalegina</taxon>
        <taxon>IRL clade</taxon>
        <taxon>Trifolieae</taxon>
        <taxon>Medicago</taxon>
    </lineage>
</organism>
<evidence type="ECO:0000313" key="3">
    <source>
        <dbReference type="Proteomes" id="UP000002051"/>
    </source>
</evidence>
<sequence length="80" mass="9440">MTNYGKKRKKKIKPDWTKKTVRVTGFNRFLTSLTGLRRFNYMADPIKYSNRHTIRFTVGLVRPAGPVRVSKLWLQRITLS</sequence>
<dbReference type="HOGENOM" id="CLU_2593411_0_0_1"/>
<keyword evidence="3" id="KW-1185">Reference proteome</keyword>
<name>G7K800_MEDTR</name>
<reference evidence="1 3" key="2">
    <citation type="journal article" date="2014" name="BMC Genomics">
        <title>An improved genome release (version Mt4.0) for the model legume Medicago truncatula.</title>
        <authorList>
            <person name="Tang H."/>
            <person name="Krishnakumar V."/>
            <person name="Bidwell S."/>
            <person name="Rosen B."/>
            <person name="Chan A."/>
            <person name="Zhou S."/>
            <person name="Gentzbittel L."/>
            <person name="Childs K.L."/>
            <person name="Yandell M."/>
            <person name="Gundlach H."/>
            <person name="Mayer K.F."/>
            <person name="Schwartz D.C."/>
            <person name="Town C.D."/>
        </authorList>
    </citation>
    <scope>GENOME REANNOTATION</scope>
    <source>
        <strain evidence="2 3">cv. Jemalong A17</strain>
    </source>
</reference>
<reference evidence="2" key="3">
    <citation type="submission" date="2015-04" db="UniProtKB">
        <authorList>
            <consortium name="EnsemblPlants"/>
        </authorList>
    </citation>
    <scope>IDENTIFICATION</scope>
    <source>
        <strain evidence="2">cv. Jemalong A17</strain>
    </source>
</reference>
<dbReference type="PaxDb" id="3880-AES94725"/>
<proteinExistence type="predicted"/>
<gene>
    <name evidence="1" type="ordered locus">MTR_5g017620</name>
</gene>